<accession>A0A2N7X6U0</accession>
<comment type="similarity">
    <text evidence="1 2">Belongs to the phD/YefM antitoxin family.</text>
</comment>
<dbReference type="Gene3D" id="3.40.1620.10">
    <property type="entry name" value="YefM-like domain"/>
    <property type="match status" value="1"/>
</dbReference>
<dbReference type="RefSeq" id="WP_026229812.1">
    <property type="nucleotide sequence ID" value="NZ_KB890176.1"/>
</dbReference>
<dbReference type="InterPro" id="IPR006442">
    <property type="entry name" value="Antitoxin_Phd/YefM"/>
</dbReference>
<dbReference type="OrthoDB" id="7069202at2"/>
<dbReference type="NCBIfam" id="TIGR01552">
    <property type="entry name" value="phd_fam"/>
    <property type="match status" value="1"/>
</dbReference>
<keyword evidence="4" id="KW-1185">Reference proteome</keyword>
<dbReference type="SUPFAM" id="SSF143120">
    <property type="entry name" value="YefM-like"/>
    <property type="match status" value="1"/>
</dbReference>
<name>A0A2N7X6U0_9BURK</name>
<comment type="caution">
    <text evidence="3">The sequence shown here is derived from an EMBL/GenBank/DDBJ whole genome shotgun (WGS) entry which is preliminary data.</text>
</comment>
<reference evidence="3 4" key="1">
    <citation type="submission" date="2018-01" db="EMBL/GenBank/DDBJ databases">
        <title>Whole genome analyses suggest that Burkholderia sensu lato contains two further novel genera in the rhizoxinica-symbiotica group Mycetohabitans gen. nov., and Trinickia gen. nov.: implications for the evolution of diazotrophy and nodulation in the Burkholderiaceae.</title>
        <authorList>
            <person name="Estrada-de los Santos P."/>
            <person name="Palmer M."/>
            <person name="Chavez-Ramirez B."/>
            <person name="Beukes C."/>
            <person name="Steenkamp E.T."/>
            <person name="Hirsch A.M."/>
            <person name="Manyaka P."/>
            <person name="Maluk M."/>
            <person name="Lafos M."/>
            <person name="Crook M."/>
            <person name="Gross E."/>
            <person name="Simon M.F."/>
            <person name="Bueno dos Reis Junior F."/>
            <person name="Poole P.S."/>
            <person name="Venter S.N."/>
            <person name="James E.K."/>
        </authorList>
    </citation>
    <scope>NUCLEOTIDE SEQUENCE [LARGE SCALE GENOMIC DNA]</scope>
    <source>
        <strain evidence="3 4">JPY 581</strain>
    </source>
</reference>
<organism evidence="3 4">
    <name type="scientific">Trinickia symbiotica</name>
    <dbReference type="NCBI Taxonomy" id="863227"/>
    <lineage>
        <taxon>Bacteria</taxon>
        <taxon>Pseudomonadati</taxon>
        <taxon>Pseudomonadota</taxon>
        <taxon>Betaproteobacteria</taxon>
        <taxon>Burkholderiales</taxon>
        <taxon>Burkholderiaceae</taxon>
        <taxon>Trinickia</taxon>
    </lineage>
</organism>
<evidence type="ECO:0000256" key="2">
    <source>
        <dbReference type="RuleBase" id="RU362080"/>
    </source>
</evidence>
<proteinExistence type="inferred from homology"/>
<comment type="function">
    <text evidence="2">Antitoxin component of a type II toxin-antitoxin (TA) system.</text>
</comment>
<protein>
    <recommendedName>
        <fullName evidence="2">Antitoxin</fullName>
    </recommendedName>
</protein>
<dbReference type="EMBL" id="PNYC01000003">
    <property type="protein sequence ID" value="PMS37473.1"/>
    <property type="molecule type" value="Genomic_DNA"/>
</dbReference>
<evidence type="ECO:0000313" key="3">
    <source>
        <dbReference type="EMBL" id="PMS37473.1"/>
    </source>
</evidence>
<evidence type="ECO:0000256" key="1">
    <source>
        <dbReference type="ARBA" id="ARBA00009981"/>
    </source>
</evidence>
<dbReference type="PANTHER" id="PTHR33713:SF11">
    <property type="entry name" value="PREVENT-HOST-DEATH FAMILY PROTEIN"/>
    <property type="match status" value="1"/>
</dbReference>
<dbReference type="AlphaFoldDB" id="A0A2N7X6U0"/>
<dbReference type="Pfam" id="PF02604">
    <property type="entry name" value="PhdYeFM_antitox"/>
    <property type="match status" value="1"/>
</dbReference>
<evidence type="ECO:0000313" key="4">
    <source>
        <dbReference type="Proteomes" id="UP000235777"/>
    </source>
</evidence>
<dbReference type="InterPro" id="IPR051405">
    <property type="entry name" value="phD/YefM_antitoxin"/>
</dbReference>
<gene>
    <name evidence="3" type="ORF">C0Z20_05735</name>
</gene>
<dbReference type="InterPro" id="IPR036165">
    <property type="entry name" value="YefM-like_sf"/>
</dbReference>
<sequence>MRLENIKPITYLRAEAAQIVRDLEESGQPMVITQNGEAKLVIQDVRSYQALQDKFEMLKLLALAEQHHRAGEHGDISELFEQLDKLDQAEFGRTKADE</sequence>
<dbReference type="STRING" id="863227.GCA_000373005_02925"/>
<dbReference type="PANTHER" id="PTHR33713">
    <property type="entry name" value="ANTITOXIN YAFN-RELATED"/>
    <property type="match status" value="1"/>
</dbReference>
<dbReference type="Proteomes" id="UP000235777">
    <property type="component" value="Unassembled WGS sequence"/>
</dbReference>